<evidence type="ECO:0000313" key="3">
    <source>
        <dbReference type="Proteomes" id="UP000001744"/>
    </source>
</evidence>
<dbReference type="VEuPathDB" id="FungiDB:SJAG_00121"/>
<evidence type="ECO:0000256" key="1">
    <source>
        <dbReference type="SAM" id="MobiDB-lite"/>
    </source>
</evidence>
<evidence type="ECO:0000313" key="2">
    <source>
        <dbReference type="EMBL" id="EEB05126.1"/>
    </source>
</evidence>
<proteinExistence type="predicted"/>
<dbReference type="GeneID" id="7049687"/>
<dbReference type="RefSeq" id="XP_002171419.1">
    <property type="nucleotide sequence ID" value="XM_002171383.1"/>
</dbReference>
<sequence length="98" mass="10778">MCRRESACVIGSSIRSQSLSLVCAPLDVGSPIAHLNAPHVNRDQHARNGFGNENFRHRPKHAHSQGGTSTKVNEEQTHLARISLSPPPTRRSDGYHAY</sequence>
<dbReference type="Proteomes" id="UP000001744">
    <property type="component" value="Unassembled WGS sequence"/>
</dbReference>
<dbReference type="AlphaFoldDB" id="B6JXI2"/>
<gene>
    <name evidence="2" type="ORF">SJAG_00121</name>
</gene>
<dbReference type="HOGENOM" id="CLU_2334838_0_0_1"/>
<accession>B6JXI2</accession>
<feature type="region of interest" description="Disordered" evidence="1">
    <location>
        <begin position="39"/>
        <end position="98"/>
    </location>
</feature>
<organism evidence="2 3">
    <name type="scientific">Schizosaccharomyces japonicus (strain yFS275 / FY16936)</name>
    <name type="common">Fission yeast</name>
    <dbReference type="NCBI Taxonomy" id="402676"/>
    <lineage>
        <taxon>Eukaryota</taxon>
        <taxon>Fungi</taxon>
        <taxon>Dikarya</taxon>
        <taxon>Ascomycota</taxon>
        <taxon>Taphrinomycotina</taxon>
        <taxon>Schizosaccharomycetes</taxon>
        <taxon>Schizosaccharomycetales</taxon>
        <taxon>Schizosaccharomycetaceae</taxon>
        <taxon>Schizosaccharomyces</taxon>
    </lineage>
</organism>
<protein>
    <submittedName>
        <fullName evidence="2">Uncharacterized protein</fullName>
    </submittedName>
</protein>
<dbReference type="JaponicusDB" id="SJAG_00121"/>
<reference evidence="2 3" key="1">
    <citation type="journal article" date="2011" name="Science">
        <title>Comparative functional genomics of the fission yeasts.</title>
        <authorList>
            <person name="Rhind N."/>
            <person name="Chen Z."/>
            <person name="Yassour M."/>
            <person name="Thompson D.A."/>
            <person name="Haas B.J."/>
            <person name="Habib N."/>
            <person name="Wapinski I."/>
            <person name="Roy S."/>
            <person name="Lin M.F."/>
            <person name="Heiman D.I."/>
            <person name="Young S.K."/>
            <person name="Furuya K."/>
            <person name="Guo Y."/>
            <person name="Pidoux A."/>
            <person name="Chen H.M."/>
            <person name="Robbertse B."/>
            <person name="Goldberg J.M."/>
            <person name="Aoki K."/>
            <person name="Bayne E.H."/>
            <person name="Berlin A.M."/>
            <person name="Desjardins C.A."/>
            <person name="Dobbs E."/>
            <person name="Dukaj L."/>
            <person name="Fan L."/>
            <person name="FitzGerald M.G."/>
            <person name="French C."/>
            <person name="Gujja S."/>
            <person name="Hansen K."/>
            <person name="Keifenheim D."/>
            <person name="Levin J.Z."/>
            <person name="Mosher R.A."/>
            <person name="Mueller C.A."/>
            <person name="Pfiffner J."/>
            <person name="Priest M."/>
            <person name="Russ C."/>
            <person name="Smialowska A."/>
            <person name="Swoboda P."/>
            <person name="Sykes S.M."/>
            <person name="Vaughn M."/>
            <person name="Vengrova S."/>
            <person name="Yoder R."/>
            <person name="Zeng Q."/>
            <person name="Allshire R."/>
            <person name="Baulcombe D."/>
            <person name="Birren B.W."/>
            <person name="Brown W."/>
            <person name="Ekwall K."/>
            <person name="Kellis M."/>
            <person name="Leatherwood J."/>
            <person name="Levin H."/>
            <person name="Margalit H."/>
            <person name="Martienssen R."/>
            <person name="Nieduszynski C.A."/>
            <person name="Spatafora J.W."/>
            <person name="Friedman N."/>
            <person name="Dalgaard J.Z."/>
            <person name="Baumann P."/>
            <person name="Niki H."/>
            <person name="Regev A."/>
            <person name="Nusbaum C."/>
        </authorList>
    </citation>
    <scope>NUCLEOTIDE SEQUENCE [LARGE SCALE GENOMIC DNA]</scope>
    <source>
        <strain evidence="3">yFS275 / FY16936</strain>
    </source>
</reference>
<keyword evidence="3" id="KW-1185">Reference proteome</keyword>
<name>B6JXI2_SCHJY</name>
<dbReference type="EMBL" id="KE651166">
    <property type="protein sequence ID" value="EEB05126.1"/>
    <property type="molecule type" value="Genomic_DNA"/>
</dbReference>